<keyword evidence="3" id="KW-0547">Nucleotide-binding</keyword>
<dbReference type="Proteomes" id="UP000215452">
    <property type="component" value="Chromosome"/>
</dbReference>
<evidence type="ECO:0000256" key="1">
    <source>
        <dbReference type="ARBA" id="ARBA00022448"/>
    </source>
</evidence>
<name>A0A223MAH6_MESHO</name>
<gene>
    <name evidence="3" type="ORF">CIB43_00673</name>
</gene>
<dbReference type="GO" id="GO:0016887">
    <property type="term" value="F:ATP hydrolysis activity"/>
    <property type="evidence" value="ECO:0007669"/>
    <property type="project" value="InterPro"/>
</dbReference>
<dbReference type="InterPro" id="IPR003439">
    <property type="entry name" value="ABC_transporter-like_ATP-bd"/>
</dbReference>
<keyword evidence="3" id="KW-0067">ATP-binding</keyword>
<dbReference type="Gene3D" id="3.40.50.300">
    <property type="entry name" value="P-loop containing nucleotide triphosphate hydrolases"/>
    <property type="match status" value="1"/>
</dbReference>
<protein>
    <submittedName>
        <fullName evidence="3">Putative ABC transporter ATP-binding protein MG187</fullName>
    </submittedName>
</protein>
<evidence type="ECO:0000313" key="3">
    <source>
        <dbReference type="EMBL" id="ASU14561.1"/>
    </source>
</evidence>
<evidence type="ECO:0000259" key="2">
    <source>
        <dbReference type="Pfam" id="PF00005"/>
    </source>
</evidence>
<evidence type="ECO:0000313" key="4">
    <source>
        <dbReference type="Proteomes" id="UP000215452"/>
    </source>
</evidence>
<dbReference type="PANTHER" id="PTHR42781:SF4">
    <property type="entry name" value="SPERMIDINE_PUTRESCINE IMPORT ATP-BINDING PROTEIN POTA"/>
    <property type="match status" value="1"/>
</dbReference>
<organism evidence="3 4">
    <name type="scientific">Mesomycoplasma hyopneumoniae</name>
    <name type="common">Mycoplasma hyopneumoniae</name>
    <dbReference type="NCBI Taxonomy" id="2099"/>
    <lineage>
        <taxon>Bacteria</taxon>
        <taxon>Bacillati</taxon>
        <taxon>Mycoplasmatota</taxon>
        <taxon>Mycoplasmoidales</taxon>
        <taxon>Metamycoplasmataceae</taxon>
        <taxon>Mesomycoplasma</taxon>
    </lineage>
</organism>
<dbReference type="Pfam" id="PF00005">
    <property type="entry name" value="ABC_tran"/>
    <property type="match status" value="1"/>
</dbReference>
<feature type="domain" description="ABC transporter" evidence="2">
    <location>
        <begin position="55"/>
        <end position="99"/>
    </location>
</feature>
<proteinExistence type="predicted"/>
<reference evidence="3 4" key="1">
    <citation type="submission" date="2017-08" db="EMBL/GenBank/DDBJ databases">
        <title>The complete genome sequence of a Mycoplasma hyopneumoniae isolate in Korea.</title>
        <authorList>
            <person name="Han J."/>
            <person name="Lee N."/>
        </authorList>
    </citation>
    <scope>NUCLEOTIDE SEQUENCE [LARGE SCALE GENOMIC DNA]</scope>
    <source>
        <strain evidence="3 4">KM014</strain>
    </source>
</reference>
<dbReference type="GO" id="GO:0005524">
    <property type="term" value="F:ATP binding"/>
    <property type="evidence" value="ECO:0007669"/>
    <property type="project" value="UniProtKB-KW"/>
</dbReference>
<dbReference type="PANTHER" id="PTHR42781">
    <property type="entry name" value="SPERMIDINE/PUTRESCINE IMPORT ATP-BINDING PROTEIN POTA"/>
    <property type="match status" value="1"/>
</dbReference>
<dbReference type="SUPFAM" id="SSF52540">
    <property type="entry name" value="P-loop containing nucleoside triphosphate hydrolases"/>
    <property type="match status" value="1"/>
</dbReference>
<dbReference type="InterPro" id="IPR050093">
    <property type="entry name" value="ABC_SmlMolc_Importer"/>
</dbReference>
<dbReference type="AlphaFoldDB" id="A0A223MAH6"/>
<dbReference type="EMBL" id="CP022714">
    <property type="protein sequence ID" value="ASU14561.1"/>
    <property type="molecule type" value="Genomic_DNA"/>
</dbReference>
<dbReference type="InterPro" id="IPR027417">
    <property type="entry name" value="P-loop_NTPase"/>
</dbReference>
<sequence>MKKDNENLDYQNADFEYEIKKIRQAAENRYKSKSLIPAIEIKDLTIDFGETLAVDKANLKIFKGELVTLLGPSGSGKTTILNAIAGLLKPTSGQIIFNGMM</sequence>
<accession>A0A223MAH6</accession>
<keyword evidence="1" id="KW-0813">Transport</keyword>